<dbReference type="RefSeq" id="WP_184027312.1">
    <property type="nucleotide sequence ID" value="NZ_JACIJJ010000002.1"/>
</dbReference>
<dbReference type="GO" id="GO:0003677">
    <property type="term" value="F:DNA binding"/>
    <property type="evidence" value="ECO:0007669"/>
    <property type="project" value="UniProtKB-KW"/>
</dbReference>
<evidence type="ECO:0000313" key="7">
    <source>
        <dbReference type="EMBL" id="MBB5698537.1"/>
    </source>
</evidence>
<dbReference type="PANTHER" id="PTHR40661:SF3">
    <property type="entry name" value="FELS-1 PROPHAGE TRANSCRIPTIONAL REGULATOR"/>
    <property type="match status" value="1"/>
</dbReference>
<dbReference type="InterPro" id="IPR036286">
    <property type="entry name" value="LexA/Signal_pep-like_sf"/>
</dbReference>
<dbReference type="PROSITE" id="PS00501">
    <property type="entry name" value="SPASE_I_1"/>
    <property type="match status" value="1"/>
</dbReference>
<dbReference type="GO" id="GO:0006508">
    <property type="term" value="P:proteolysis"/>
    <property type="evidence" value="ECO:0007669"/>
    <property type="project" value="UniProtKB-KW"/>
</dbReference>
<dbReference type="GO" id="GO:0004252">
    <property type="term" value="F:serine-type endopeptidase activity"/>
    <property type="evidence" value="ECO:0007669"/>
    <property type="project" value="InterPro"/>
</dbReference>
<evidence type="ECO:0000259" key="6">
    <source>
        <dbReference type="Pfam" id="PF00717"/>
    </source>
</evidence>
<gene>
    <name evidence="7" type="ORF">FHR19_001882</name>
</gene>
<keyword evidence="1" id="KW-0645">Protease</keyword>
<evidence type="ECO:0000256" key="3">
    <source>
        <dbReference type="ARBA" id="ARBA00023015"/>
    </source>
</evidence>
<sequence length="206" mass="21479">MMIEDPRAALARIAGERGVSLSRLSRLIGRNAAYIQQHVTRGSPRRLDERDRETIAAFLGIEEAALGGRGPGTVAVARFDLAASAGPGGIAEIEAPRAALMLPPETLAGLGVRAADASMIRVAGDSMVPTLWPGDDILVDAGQTAVRGKGGVYVLRLDDVLMVKRVARDAGGLVVTSDNPEAPSPGEVAADRAAIIGRVVWVSRTL</sequence>
<name>A0A7W9AQ44_9SPHN</name>
<keyword evidence="3" id="KW-0805">Transcription regulation</keyword>
<dbReference type="PANTHER" id="PTHR40661">
    <property type="match status" value="1"/>
</dbReference>
<dbReference type="AlphaFoldDB" id="A0A7W9AQ44"/>
<reference evidence="7 8" key="1">
    <citation type="submission" date="2020-08" db="EMBL/GenBank/DDBJ databases">
        <title>Genomic Encyclopedia of Type Strains, Phase IV (KMG-IV): sequencing the most valuable type-strain genomes for metagenomic binning, comparative biology and taxonomic classification.</title>
        <authorList>
            <person name="Goeker M."/>
        </authorList>
    </citation>
    <scope>NUCLEOTIDE SEQUENCE [LARGE SCALE GENOMIC DNA]</scope>
    <source>
        <strain evidence="7 8">DSM 27244</strain>
    </source>
</reference>
<keyword evidence="4" id="KW-0238">DNA-binding</keyword>
<dbReference type="InterPro" id="IPR015927">
    <property type="entry name" value="Peptidase_S24_S26A/B/C"/>
</dbReference>
<feature type="domain" description="Peptidase S24/S26A/S26B/S26C" evidence="6">
    <location>
        <begin position="83"/>
        <end position="200"/>
    </location>
</feature>
<dbReference type="EMBL" id="JACIJJ010000002">
    <property type="protein sequence ID" value="MBB5698537.1"/>
    <property type="molecule type" value="Genomic_DNA"/>
</dbReference>
<proteinExistence type="predicted"/>
<evidence type="ECO:0000256" key="4">
    <source>
        <dbReference type="ARBA" id="ARBA00023125"/>
    </source>
</evidence>
<dbReference type="Pfam" id="PF00717">
    <property type="entry name" value="Peptidase_S24"/>
    <property type="match status" value="1"/>
</dbReference>
<keyword evidence="2" id="KW-0378">Hydrolase</keyword>
<protein>
    <submittedName>
        <fullName evidence="7">Phage repressor protein C with HTH and peptisase S24 domain</fullName>
    </submittedName>
</protein>
<comment type="caution">
    <text evidence="7">The sequence shown here is derived from an EMBL/GenBank/DDBJ whole genome shotgun (WGS) entry which is preliminary data.</text>
</comment>
<dbReference type="Proteomes" id="UP000557739">
    <property type="component" value="Unassembled WGS sequence"/>
</dbReference>
<dbReference type="GO" id="GO:0016020">
    <property type="term" value="C:membrane"/>
    <property type="evidence" value="ECO:0007669"/>
    <property type="project" value="InterPro"/>
</dbReference>
<evidence type="ECO:0000256" key="2">
    <source>
        <dbReference type="ARBA" id="ARBA00022801"/>
    </source>
</evidence>
<dbReference type="InterPro" id="IPR039418">
    <property type="entry name" value="LexA-like"/>
</dbReference>
<evidence type="ECO:0000256" key="1">
    <source>
        <dbReference type="ARBA" id="ARBA00022670"/>
    </source>
</evidence>
<dbReference type="SUPFAM" id="SSF51306">
    <property type="entry name" value="LexA/Signal peptidase"/>
    <property type="match status" value="1"/>
</dbReference>
<accession>A0A7W9AQ44</accession>
<keyword evidence="5" id="KW-0804">Transcription</keyword>
<evidence type="ECO:0000313" key="8">
    <source>
        <dbReference type="Proteomes" id="UP000557739"/>
    </source>
</evidence>
<organism evidence="7 8">
    <name type="scientific">Sphingomonas yantingensis</name>
    <dbReference type="NCBI Taxonomy" id="1241761"/>
    <lineage>
        <taxon>Bacteria</taxon>
        <taxon>Pseudomonadati</taxon>
        <taxon>Pseudomonadota</taxon>
        <taxon>Alphaproteobacteria</taxon>
        <taxon>Sphingomonadales</taxon>
        <taxon>Sphingomonadaceae</taxon>
        <taxon>Sphingomonas</taxon>
    </lineage>
</organism>
<dbReference type="CDD" id="cd06529">
    <property type="entry name" value="S24_LexA-like"/>
    <property type="match status" value="1"/>
</dbReference>
<keyword evidence="8" id="KW-1185">Reference proteome</keyword>
<dbReference type="Gene3D" id="2.10.109.10">
    <property type="entry name" value="Umud Fragment, subunit A"/>
    <property type="match status" value="1"/>
</dbReference>
<evidence type="ECO:0000256" key="5">
    <source>
        <dbReference type="ARBA" id="ARBA00023163"/>
    </source>
</evidence>
<dbReference type="InterPro" id="IPR019756">
    <property type="entry name" value="Pept_S26A_signal_pept_1_Ser-AS"/>
</dbReference>